<proteinExistence type="predicted"/>
<sequence>MDDAWDGIEHHLDVRAEAQHRHEERLTAVGFSASMHPGVATQYLRGMRDFTLDDYEAVPSGPGVTGEPSRRDAPVVGIGSSA</sequence>
<keyword evidence="3" id="KW-1185">Reference proteome</keyword>
<dbReference type="EMBL" id="JACKVK010000008">
    <property type="protein sequence ID" value="MCV7421743.1"/>
    <property type="molecule type" value="Genomic_DNA"/>
</dbReference>
<dbReference type="AlphaFoldDB" id="A0A9X2Z100"/>
<reference evidence="2" key="2">
    <citation type="journal article" date="2022" name="BMC Genomics">
        <title>Comparative genome analysis of mycobacteria focusing on tRNA and non-coding RNA.</title>
        <authorList>
            <person name="Behra P.R.K."/>
            <person name="Pettersson B.M.F."/>
            <person name="Ramesh M."/>
            <person name="Das S."/>
            <person name="Dasgupta S."/>
            <person name="Kirsebom L.A."/>
        </authorList>
    </citation>
    <scope>NUCLEOTIDE SEQUENCE</scope>
    <source>
        <strain evidence="2">DSM 44838</strain>
    </source>
</reference>
<evidence type="ECO:0000313" key="2">
    <source>
        <dbReference type="EMBL" id="MCV7421743.1"/>
    </source>
</evidence>
<evidence type="ECO:0000313" key="3">
    <source>
        <dbReference type="Proteomes" id="UP001141629"/>
    </source>
</evidence>
<dbReference type="RefSeq" id="WP_372512544.1">
    <property type="nucleotide sequence ID" value="NZ_JACKVK010000008.1"/>
</dbReference>
<comment type="caution">
    <text evidence="2">The sequence shown here is derived from an EMBL/GenBank/DDBJ whole genome shotgun (WGS) entry which is preliminary data.</text>
</comment>
<evidence type="ECO:0000256" key="1">
    <source>
        <dbReference type="SAM" id="MobiDB-lite"/>
    </source>
</evidence>
<feature type="region of interest" description="Disordered" evidence="1">
    <location>
        <begin position="59"/>
        <end position="82"/>
    </location>
</feature>
<dbReference type="Proteomes" id="UP001141629">
    <property type="component" value="Unassembled WGS sequence"/>
</dbReference>
<organism evidence="2 3">
    <name type="scientific">Mycobacterium yunnanensis</name>
    <dbReference type="NCBI Taxonomy" id="368477"/>
    <lineage>
        <taxon>Bacteria</taxon>
        <taxon>Bacillati</taxon>
        <taxon>Actinomycetota</taxon>
        <taxon>Actinomycetes</taxon>
        <taxon>Mycobacteriales</taxon>
        <taxon>Mycobacteriaceae</taxon>
        <taxon>Mycobacterium</taxon>
    </lineage>
</organism>
<accession>A0A9X2Z100</accession>
<protein>
    <submittedName>
        <fullName evidence="2">Uncharacterized protein</fullName>
    </submittedName>
</protein>
<reference evidence="2" key="1">
    <citation type="submission" date="2020-07" db="EMBL/GenBank/DDBJ databases">
        <authorList>
            <person name="Pettersson B.M.F."/>
            <person name="Behra P.R.K."/>
            <person name="Ramesh M."/>
            <person name="Das S."/>
            <person name="Dasgupta S."/>
            <person name="Kirsebom L.A."/>
        </authorList>
    </citation>
    <scope>NUCLEOTIDE SEQUENCE</scope>
    <source>
        <strain evidence="2">DSM 44838</strain>
    </source>
</reference>
<name>A0A9X2Z100_9MYCO</name>
<gene>
    <name evidence="2" type="ORF">H7K45_14440</name>
</gene>